<evidence type="ECO:0000256" key="1">
    <source>
        <dbReference type="SAM" id="MobiDB-lite"/>
    </source>
</evidence>
<dbReference type="EMBL" id="ABJB010400482">
    <property type="status" value="NOT_ANNOTATED_CDS"/>
    <property type="molecule type" value="Genomic_DNA"/>
</dbReference>
<sequence length="115" mass="13020">MRYAVNELIGGWAPRKSHSWSGQLNYSGSLFEHNIRHDSARVGTPRVKLHFAEKHVPNRKRVPVQIVVTPASSPKHSRNLERSWVSREAPTSSDFSHYANVALQPTEAHPFPSDQ</sequence>
<reference evidence="2" key="2">
    <citation type="submission" date="2020-05" db="UniProtKB">
        <authorList>
            <consortium name="EnsemblMetazoa"/>
        </authorList>
    </citation>
    <scope>IDENTIFICATION</scope>
    <source>
        <strain evidence="2">wikel</strain>
    </source>
</reference>
<name>A0A1S4LN05_IXOSC</name>
<keyword evidence="3" id="KW-1185">Reference proteome</keyword>
<organism evidence="2 3">
    <name type="scientific">Ixodes scapularis</name>
    <name type="common">Black-legged tick</name>
    <name type="synonym">Deer tick</name>
    <dbReference type="NCBI Taxonomy" id="6945"/>
    <lineage>
        <taxon>Eukaryota</taxon>
        <taxon>Metazoa</taxon>
        <taxon>Ecdysozoa</taxon>
        <taxon>Arthropoda</taxon>
        <taxon>Chelicerata</taxon>
        <taxon>Arachnida</taxon>
        <taxon>Acari</taxon>
        <taxon>Parasitiformes</taxon>
        <taxon>Ixodida</taxon>
        <taxon>Ixodoidea</taxon>
        <taxon>Ixodidae</taxon>
        <taxon>Ixodinae</taxon>
        <taxon>Ixodes</taxon>
    </lineage>
</organism>
<reference evidence="3" key="1">
    <citation type="submission" date="2008-03" db="EMBL/GenBank/DDBJ databases">
        <title>Annotation of Ixodes scapularis.</title>
        <authorList>
            <consortium name="Ixodes scapularis Genome Project Consortium"/>
            <person name="Caler E."/>
            <person name="Hannick L.I."/>
            <person name="Bidwell S."/>
            <person name="Joardar V."/>
            <person name="Thiagarajan M."/>
            <person name="Amedeo P."/>
            <person name="Galinsky K.J."/>
            <person name="Schobel S."/>
            <person name="Inman J."/>
            <person name="Hostetler J."/>
            <person name="Miller J."/>
            <person name="Hammond M."/>
            <person name="Megy K."/>
            <person name="Lawson D."/>
            <person name="Kodira C."/>
            <person name="Sutton G."/>
            <person name="Meyer J."/>
            <person name="Hill C.A."/>
            <person name="Birren B."/>
            <person name="Nene V."/>
            <person name="Collins F."/>
            <person name="Alarcon-Chaidez F."/>
            <person name="Wikel S."/>
            <person name="Strausberg R."/>
        </authorList>
    </citation>
    <scope>NUCLEOTIDE SEQUENCE [LARGE SCALE GENOMIC DNA]</scope>
    <source>
        <strain evidence="3">Wikel</strain>
    </source>
</reference>
<dbReference type="PaxDb" id="6945-B7P5V4"/>
<dbReference type="Proteomes" id="UP000001555">
    <property type="component" value="Unassembled WGS sequence"/>
</dbReference>
<dbReference type="VEuPathDB" id="VectorBase:ISCW016524"/>
<dbReference type="VEuPathDB" id="VectorBase:ISCI016524"/>
<dbReference type="EnsemblMetazoa" id="ISCW016524-RA">
    <property type="protein sequence ID" value="ISCW016524-PA"/>
    <property type="gene ID" value="ISCW016524"/>
</dbReference>
<dbReference type="OrthoDB" id="6493076at2759"/>
<protein>
    <submittedName>
        <fullName evidence="2">Uncharacterized protein</fullName>
    </submittedName>
</protein>
<proteinExistence type="predicted"/>
<dbReference type="VEuPathDB" id="VectorBase:ISCP_027941"/>
<evidence type="ECO:0000313" key="3">
    <source>
        <dbReference type="Proteomes" id="UP000001555"/>
    </source>
</evidence>
<dbReference type="HOGENOM" id="CLU_2111499_0_0_1"/>
<feature type="region of interest" description="Disordered" evidence="1">
    <location>
        <begin position="70"/>
        <end position="92"/>
    </location>
</feature>
<accession>A0A1S4LN05</accession>
<evidence type="ECO:0000313" key="2">
    <source>
        <dbReference type="EnsemblMetazoa" id="ISCW016524-PA"/>
    </source>
</evidence>